<feature type="compositionally biased region" description="Polar residues" evidence="1">
    <location>
        <begin position="1038"/>
        <end position="1053"/>
    </location>
</feature>
<evidence type="ECO:0000256" key="1">
    <source>
        <dbReference type="SAM" id="MobiDB-lite"/>
    </source>
</evidence>
<feature type="region of interest" description="Disordered" evidence="1">
    <location>
        <begin position="1028"/>
        <end position="1058"/>
    </location>
</feature>
<feature type="compositionally biased region" description="Basic residues" evidence="1">
    <location>
        <begin position="217"/>
        <end position="227"/>
    </location>
</feature>
<feature type="region of interest" description="Disordered" evidence="1">
    <location>
        <begin position="217"/>
        <end position="270"/>
    </location>
</feature>
<organism evidence="2 3">
    <name type="scientific">Elysia crispata</name>
    <name type="common">lettuce slug</name>
    <dbReference type="NCBI Taxonomy" id="231223"/>
    <lineage>
        <taxon>Eukaryota</taxon>
        <taxon>Metazoa</taxon>
        <taxon>Spiralia</taxon>
        <taxon>Lophotrochozoa</taxon>
        <taxon>Mollusca</taxon>
        <taxon>Gastropoda</taxon>
        <taxon>Heterobranchia</taxon>
        <taxon>Euthyneura</taxon>
        <taxon>Panpulmonata</taxon>
        <taxon>Sacoglossa</taxon>
        <taxon>Placobranchoidea</taxon>
        <taxon>Plakobranchidae</taxon>
        <taxon>Elysia</taxon>
    </lineage>
</organism>
<feature type="compositionally biased region" description="Polar residues" evidence="1">
    <location>
        <begin position="230"/>
        <end position="250"/>
    </location>
</feature>
<name>A0AAE1ACX2_9GAST</name>
<feature type="region of interest" description="Disordered" evidence="1">
    <location>
        <begin position="1493"/>
        <end position="1517"/>
    </location>
</feature>
<feature type="compositionally biased region" description="Acidic residues" evidence="1">
    <location>
        <begin position="506"/>
        <end position="529"/>
    </location>
</feature>
<gene>
    <name evidence="2" type="ORF">RRG08_048663</name>
</gene>
<feature type="region of interest" description="Disordered" evidence="1">
    <location>
        <begin position="1084"/>
        <end position="1128"/>
    </location>
</feature>
<keyword evidence="3" id="KW-1185">Reference proteome</keyword>
<reference evidence="2" key="1">
    <citation type="journal article" date="2023" name="G3 (Bethesda)">
        <title>A reference genome for the long-term kleptoplast-retaining sea slug Elysia crispata morphotype clarki.</title>
        <authorList>
            <person name="Eastman K.E."/>
            <person name="Pendleton A.L."/>
            <person name="Shaikh M.A."/>
            <person name="Suttiyut T."/>
            <person name="Ogas R."/>
            <person name="Tomko P."/>
            <person name="Gavelis G."/>
            <person name="Widhalm J.R."/>
            <person name="Wisecaver J.H."/>
        </authorList>
    </citation>
    <scope>NUCLEOTIDE SEQUENCE</scope>
    <source>
        <strain evidence="2">ECLA1</strain>
    </source>
</reference>
<proteinExistence type="predicted"/>
<feature type="compositionally biased region" description="Basic residues" evidence="1">
    <location>
        <begin position="441"/>
        <end position="452"/>
    </location>
</feature>
<dbReference type="EMBL" id="JAWDGP010002127">
    <property type="protein sequence ID" value="KAK3785529.1"/>
    <property type="molecule type" value="Genomic_DNA"/>
</dbReference>
<feature type="compositionally biased region" description="Basic and acidic residues" evidence="1">
    <location>
        <begin position="421"/>
        <end position="440"/>
    </location>
</feature>
<evidence type="ECO:0000313" key="2">
    <source>
        <dbReference type="EMBL" id="KAK3785529.1"/>
    </source>
</evidence>
<feature type="compositionally biased region" description="Polar residues" evidence="1">
    <location>
        <begin position="1496"/>
        <end position="1517"/>
    </location>
</feature>
<sequence length="1517" mass="168813">MAYKEEWPDRWGWGHGGGESERGAVGGAEGVASYGVTNPGRKSLSCGELAAENRRLYLDNMRLWDCLALFRTDPCLTCQGAINTIFTLDDNEYLREFPDTQQLLNTRFPGGLVHQHNELDALSENNRLREENTRLHASVWVLRDNPSLHADSTVAAIFRLNDAEFQRKFGVVNQVTSGLCYRNIFERSSRNNNKTKVKAMRTHLELGAKNNTIHLIKKPLGPRRLARAKSMSSNRQTSPLRESSVTASPTSRKRSESAEPLQNFSTNRKPASPGEMWDFLYSNKCYESGSLFGSDMPPFFAREKSRDCEKRKKPTRILKNKKQGGAMNSISDTRQPCSTNLTGFGEIWPGRRAPKPIKCVSFEEPLPSKASDMREESYRKYSLDNITNDKTSGKPKPFEDRLRAILYGPMDYYPSFFTENEDGKSQRESGMDEKAREKGRSSIRSRKPRHRSASLSGSPTRTDKAPCEMRRKRGCSEKSGTTQRGSRLQICDLRGSNSNRKGSGYLDDDDDDEDDDKELEREDSTEDDNGSFRGPFYTLSGRCRRPGKIRIRSIHREPSKRHKQRIRLSPVLDPRASLHRLRVSAGDGSLLEIEPHCRDRTGHGALDKNCNKSESLDDISEDAVKGTRNLGRIVYSKESVACTTGNTRNKPSSTKTVRFSLNQSCDGQRNFDNGRGCVGAALSSNCDGPGSFDNGRGCVGADLSSNCDGPGSFDNRRGCVGADLSSNCDGPGSFDNRRGCVGADLSSNCDGPGSFDNRRGCVGAALSSNCDGQGRFDNGRECVSATKANKLVVGKGYFSRVKVIRRAPGADSSTQLYTCDQNYNAATKEILGEKTGKEIYISKKESTRSSKDIDHVDKGDNLKRNETKSKSKRQDDKTAAILNFKSGKKVGLPQVKSQLNSNLIYKKVSFKNRDTSAQASIKISTALSNEGKANKSEDAEHIKKVVSKSTSFRDSICTSGGSESCSIANTGPPWKIHKNSEVGDSNANLPNVSSLESDGFKSKNMATYQKQLNSEAFKTISGESNIGECRQENPKVKGNSTLYASSQRNQTNRPLRGILRESSWGKHLTNKVYSISSDVMENERGLSPTAGEVGDDKNSNRTSSFGITSKESMKTSKESMKTSKSSLQDKNTVTSGTVVSCKDTDVFTDQKQRVYRKSVSSVDAGASEDSVPELVTLSPAEDIIHFHQVRRRSQRPRSAGVREFISLRQENWMHSKARQHSESTFGEDSRQLMEAESKPFKTSKGLSIMSANNAPDPILYKGFIQHSATRSGQVPSQGTLPERTALCPEPILSPMVASLSQPEVYLSTEPAPTRACRYKPYPHRSYVTVKQFTDRHQRLMPQLTPSLQRSTSTMFSFSRERSPSMALVLDDDYQRWMEKRVRASDLIVEGPESIPAWCLDQHHRKRFKHAYKRNLERWPKVVPPKHSIYEILDKFKPQRDGSSKVAKGSLKGCNTISYCVPNDVRLEMLKELGGVKYRKALAIMIKRNMQCPEKNPSCSTEISKTTSKGSSNVLKEV</sequence>
<dbReference type="Proteomes" id="UP001283361">
    <property type="component" value="Unassembled WGS sequence"/>
</dbReference>
<evidence type="ECO:0000313" key="3">
    <source>
        <dbReference type="Proteomes" id="UP001283361"/>
    </source>
</evidence>
<feature type="region of interest" description="Disordered" evidence="1">
    <location>
        <begin position="845"/>
        <end position="878"/>
    </location>
</feature>
<feature type="compositionally biased region" description="Polar residues" evidence="1">
    <location>
        <begin position="260"/>
        <end position="269"/>
    </location>
</feature>
<feature type="compositionally biased region" description="Basic and acidic residues" evidence="1">
    <location>
        <begin position="1111"/>
        <end position="1121"/>
    </location>
</feature>
<feature type="region of interest" description="Disordered" evidence="1">
    <location>
        <begin position="417"/>
        <end position="537"/>
    </location>
</feature>
<accession>A0AAE1ACX2</accession>
<comment type="caution">
    <text evidence="2">The sequence shown here is derived from an EMBL/GenBank/DDBJ whole genome shotgun (WGS) entry which is preliminary data.</text>
</comment>
<protein>
    <submittedName>
        <fullName evidence="2">Uncharacterized protein</fullName>
    </submittedName>
</protein>